<reference evidence="2" key="1">
    <citation type="journal article" date="2023" name="Mol. Phylogenet. Evol.">
        <title>Genome-scale phylogeny and comparative genomics of the fungal order Sordariales.</title>
        <authorList>
            <person name="Hensen N."/>
            <person name="Bonometti L."/>
            <person name="Westerberg I."/>
            <person name="Brannstrom I.O."/>
            <person name="Guillou S."/>
            <person name="Cros-Aarteil S."/>
            <person name="Calhoun S."/>
            <person name="Haridas S."/>
            <person name="Kuo A."/>
            <person name="Mondo S."/>
            <person name="Pangilinan J."/>
            <person name="Riley R."/>
            <person name="LaButti K."/>
            <person name="Andreopoulos B."/>
            <person name="Lipzen A."/>
            <person name="Chen C."/>
            <person name="Yan M."/>
            <person name="Daum C."/>
            <person name="Ng V."/>
            <person name="Clum A."/>
            <person name="Steindorff A."/>
            <person name="Ohm R.A."/>
            <person name="Martin F."/>
            <person name="Silar P."/>
            <person name="Natvig D.O."/>
            <person name="Lalanne C."/>
            <person name="Gautier V."/>
            <person name="Ament-Velasquez S.L."/>
            <person name="Kruys A."/>
            <person name="Hutchinson M.I."/>
            <person name="Powell A.J."/>
            <person name="Barry K."/>
            <person name="Miller A.N."/>
            <person name="Grigoriev I.V."/>
            <person name="Debuchy R."/>
            <person name="Gladieux P."/>
            <person name="Hiltunen Thoren M."/>
            <person name="Johannesson H."/>
        </authorList>
    </citation>
    <scope>NUCLEOTIDE SEQUENCE</scope>
    <source>
        <strain evidence="2">CBS 757.83</strain>
    </source>
</reference>
<comment type="caution">
    <text evidence="2">The sequence shown here is derived from an EMBL/GenBank/DDBJ whole genome shotgun (WGS) entry which is preliminary data.</text>
</comment>
<name>A0AAN6PUD8_9PEZI</name>
<feature type="chain" id="PRO_5043025477" evidence="1">
    <location>
        <begin position="19"/>
        <end position="102"/>
    </location>
</feature>
<evidence type="ECO:0000256" key="1">
    <source>
        <dbReference type="SAM" id="SignalP"/>
    </source>
</evidence>
<evidence type="ECO:0000313" key="2">
    <source>
        <dbReference type="EMBL" id="KAK4097958.1"/>
    </source>
</evidence>
<dbReference type="EMBL" id="MU863665">
    <property type="protein sequence ID" value="KAK4097958.1"/>
    <property type="molecule type" value="Genomic_DNA"/>
</dbReference>
<keyword evidence="3" id="KW-1185">Reference proteome</keyword>
<proteinExistence type="predicted"/>
<gene>
    <name evidence="2" type="ORF">N658DRAFT_509996</name>
</gene>
<dbReference type="Proteomes" id="UP001305647">
    <property type="component" value="Unassembled WGS sequence"/>
</dbReference>
<keyword evidence="1" id="KW-0732">Signal</keyword>
<accession>A0AAN6PUD8</accession>
<reference evidence="2" key="2">
    <citation type="submission" date="2023-05" db="EMBL/GenBank/DDBJ databases">
        <authorList>
            <consortium name="Lawrence Berkeley National Laboratory"/>
            <person name="Steindorff A."/>
            <person name="Hensen N."/>
            <person name="Bonometti L."/>
            <person name="Westerberg I."/>
            <person name="Brannstrom I.O."/>
            <person name="Guillou S."/>
            <person name="Cros-Aarteil S."/>
            <person name="Calhoun S."/>
            <person name="Haridas S."/>
            <person name="Kuo A."/>
            <person name="Mondo S."/>
            <person name="Pangilinan J."/>
            <person name="Riley R."/>
            <person name="Labutti K."/>
            <person name="Andreopoulos B."/>
            <person name="Lipzen A."/>
            <person name="Chen C."/>
            <person name="Yanf M."/>
            <person name="Daum C."/>
            <person name="Ng V."/>
            <person name="Clum A."/>
            <person name="Ohm R."/>
            <person name="Martin F."/>
            <person name="Silar P."/>
            <person name="Natvig D."/>
            <person name="Lalanne C."/>
            <person name="Gautier V."/>
            <person name="Ament-Velasquez S.L."/>
            <person name="Kruys A."/>
            <person name="Hutchinson M.I."/>
            <person name="Powell A.J."/>
            <person name="Barry K."/>
            <person name="Miller A.N."/>
            <person name="Grigoriev I.V."/>
            <person name="Debuchy R."/>
            <person name="Gladieux P."/>
            <person name="Thoren M.H."/>
            <person name="Johannesson H."/>
        </authorList>
    </citation>
    <scope>NUCLEOTIDE SEQUENCE</scope>
    <source>
        <strain evidence="2">CBS 757.83</strain>
    </source>
</reference>
<sequence>MKTQILLAIAAAMPAVLADLPKLNQYKTLDECRNDKNILYHAAPVSGRCYNLDDATGAFFWNPGTLSEPRVYTGKNCDGTEWPLPTDGSCIEKGKYNSYRCT</sequence>
<feature type="signal peptide" evidence="1">
    <location>
        <begin position="1"/>
        <end position="18"/>
    </location>
</feature>
<dbReference type="AlphaFoldDB" id="A0AAN6PUD8"/>
<organism evidence="2 3">
    <name type="scientific">Parathielavia hyrcaniae</name>
    <dbReference type="NCBI Taxonomy" id="113614"/>
    <lineage>
        <taxon>Eukaryota</taxon>
        <taxon>Fungi</taxon>
        <taxon>Dikarya</taxon>
        <taxon>Ascomycota</taxon>
        <taxon>Pezizomycotina</taxon>
        <taxon>Sordariomycetes</taxon>
        <taxon>Sordariomycetidae</taxon>
        <taxon>Sordariales</taxon>
        <taxon>Chaetomiaceae</taxon>
        <taxon>Parathielavia</taxon>
    </lineage>
</organism>
<protein>
    <submittedName>
        <fullName evidence="2">Uncharacterized protein</fullName>
    </submittedName>
</protein>
<evidence type="ECO:0000313" key="3">
    <source>
        <dbReference type="Proteomes" id="UP001305647"/>
    </source>
</evidence>